<dbReference type="NCBIfam" id="TIGR01076">
    <property type="entry name" value="sortase_fam"/>
    <property type="match status" value="1"/>
</dbReference>
<evidence type="ECO:0000313" key="3">
    <source>
        <dbReference type="Proteomes" id="UP000070457"/>
    </source>
</evidence>
<dbReference type="Proteomes" id="UP000070457">
    <property type="component" value="Unassembled WGS sequence"/>
</dbReference>
<dbReference type="InterPro" id="IPR005754">
    <property type="entry name" value="Sortase"/>
</dbReference>
<sequence length="276" mass="29345">MIGALLVALIGIGSIFVNLLNGGSINAILGGSSPVQAQTVTVTPDTKDPMLNEPKNTPVSDPVDYAFALAPKTYNADSLMREVKQADNPAPQKTPAGVVAGVQITPVANQGQAQVQVQAGVKDNLVTAEVKQQAQAAPKPLEAQGANIVRIMIPSVKIDSPVIQGGDGDAALDQGMWLYPTSYAKGEKVLLCHRRFFGPSDPRSCWYMDRVKTGDIITLQGKAGNTFRYEVITQGVRDGDDLAIFRAGDDDIVKIITCTPLGSSSHRLITIARRIP</sequence>
<reference evidence="2 3" key="1">
    <citation type="submission" date="2015-02" db="EMBL/GenBank/DDBJ databases">
        <title>Improved understanding of the partial-nitritation anammox process through 23 genomes representing the majority of the microbial community.</title>
        <authorList>
            <person name="Speth D.R."/>
            <person name="In T Zandt M."/>
            <person name="Guerrero Cruz S."/>
            <person name="Jetten M.S."/>
            <person name="Dutilh B.E."/>
        </authorList>
    </citation>
    <scope>NUCLEOTIDE SEQUENCE [LARGE SCALE GENOMIC DNA]</scope>
    <source>
        <strain evidence="2">OLB20</strain>
    </source>
</reference>
<accession>A0A136LX98</accession>
<evidence type="ECO:0000256" key="1">
    <source>
        <dbReference type="ARBA" id="ARBA00022801"/>
    </source>
</evidence>
<protein>
    <submittedName>
        <fullName evidence="2">Sortase family protein</fullName>
    </submittedName>
</protein>
<name>A0A136LX98_9BACT</name>
<dbReference type="InterPro" id="IPR023365">
    <property type="entry name" value="Sortase_dom-sf"/>
</dbReference>
<dbReference type="GO" id="GO:0016787">
    <property type="term" value="F:hydrolase activity"/>
    <property type="evidence" value="ECO:0007669"/>
    <property type="project" value="UniProtKB-KW"/>
</dbReference>
<dbReference type="Pfam" id="PF04203">
    <property type="entry name" value="Sortase"/>
    <property type="match status" value="1"/>
</dbReference>
<dbReference type="EMBL" id="JYNZ01000004">
    <property type="protein sequence ID" value="KXK26227.1"/>
    <property type="molecule type" value="Genomic_DNA"/>
</dbReference>
<keyword evidence="1" id="KW-0378">Hydrolase</keyword>
<dbReference type="STRING" id="1617426.TR69_WS6001001222"/>
<gene>
    <name evidence="2" type="ORF">TR69_WS6001001222</name>
</gene>
<proteinExistence type="predicted"/>
<comment type="caution">
    <text evidence="2">The sequence shown here is derived from an EMBL/GenBank/DDBJ whole genome shotgun (WGS) entry which is preliminary data.</text>
</comment>
<evidence type="ECO:0000313" key="2">
    <source>
        <dbReference type="EMBL" id="KXK26227.1"/>
    </source>
</evidence>
<dbReference type="AlphaFoldDB" id="A0A136LX98"/>
<dbReference type="SUPFAM" id="SSF63817">
    <property type="entry name" value="Sortase"/>
    <property type="match status" value="1"/>
</dbReference>
<dbReference type="Gene3D" id="2.40.260.10">
    <property type="entry name" value="Sortase"/>
    <property type="match status" value="1"/>
</dbReference>
<organism evidence="2 3">
    <name type="scientific">candidate division WS6 bacterium OLB20</name>
    <dbReference type="NCBI Taxonomy" id="1617426"/>
    <lineage>
        <taxon>Bacteria</taxon>
        <taxon>Candidatus Dojkabacteria</taxon>
    </lineage>
</organism>